<dbReference type="GO" id="GO:0000139">
    <property type="term" value="C:Golgi membrane"/>
    <property type="evidence" value="ECO:0007669"/>
    <property type="project" value="UniProtKB-SubCell"/>
</dbReference>
<dbReference type="PANTHER" id="PTHR12141">
    <property type="entry name" value="ARFAPTIN-RELATED"/>
    <property type="match status" value="1"/>
</dbReference>
<evidence type="ECO:0000256" key="2">
    <source>
        <dbReference type="ARBA" id="ARBA00004601"/>
    </source>
</evidence>
<sequence>MSAETPQRAVSNGAPDNEEDTFEKDLNEMLQDAPSLNDSCSTVQSGSPRKIATAAAAPPTTFNSNPADSSHTRPYTGPPEQEATPSEKSKKTSNSNGMTRTISSKLYPTGCFSLAATSNIPLSSPQSNGDFVPKGSVTQTAVSKIDTIRSWSLNTYKCTRQLLSEKFGKGSRTVDLELETQIEALRETQRKYCNILRLARSLTNHFYYVVQTQKALGESFSELAAKSPDLQEEFTYNSETQRTLSRNGEVLLGAMNFFTSSVNTLCNKTMEDTLLTIKQYENARLEYDAYRNDLEFAQMGPRDSNSIPKVEDAKTKFEEHKQKYESLRADVAIKLNFLEENKVKVMHKQLLLFHNAVSAYFSGNETALDATLKQFNIKLKTANSSKPSWIEQ</sequence>
<feature type="compositionally biased region" description="Polar residues" evidence="7">
    <location>
        <begin position="92"/>
        <end position="102"/>
    </location>
</feature>
<dbReference type="CDD" id="cd07660">
    <property type="entry name" value="BAR_Arfaptin"/>
    <property type="match status" value="1"/>
</dbReference>
<feature type="coiled-coil region" evidence="6">
    <location>
        <begin position="310"/>
        <end position="341"/>
    </location>
</feature>
<dbReference type="InterPro" id="IPR030798">
    <property type="entry name" value="Arfaptin_fam"/>
</dbReference>
<dbReference type="SUPFAM" id="SSF103657">
    <property type="entry name" value="BAR/IMD domain-like"/>
    <property type="match status" value="1"/>
</dbReference>
<keyword evidence="9" id="KW-1185">Reference proteome</keyword>
<organism evidence="9 10">
    <name type="scientific">Octopus sinensis</name>
    <name type="common">East Asian common octopus</name>
    <dbReference type="NCBI Taxonomy" id="2607531"/>
    <lineage>
        <taxon>Eukaryota</taxon>
        <taxon>Metazoa</taxon>
        <taxon>Spiralia</taxon>
        <taxon>Lophotrochozoa</taxon>
        <taxon>Mollusca</taxon>
        <taxon>Cephalopoda</taxon>
        <taxon>Coleoidea</taxon>
        <taxon>Octopodiformes</taxon>
        <taxon>Octopoda</taxon>
        <taxon>Incirrata</taxon>
        <taxon>Octopodidae</taxon>
        <taxon>Octopus</taxon>
    </lineage>
</organism>
<feature type="region of interest" description="Disordered" evidence="7">
    <location>
        <begin position="1"/>
        <end position="102"/>
    </location>
</feature>
<keyword evidence="4" id="KW-0333">Golgi apparatus</keyword>
<reference evidence="10" key="1">
    <citation type="submission" date="2025-08" db="UniProtKB">
        <authorList>
            <consortium name="RefSeq"/>
        </authorList>
    </citation>
    <scope>IDENTIFICATION</scope>
</reference>
<feature type="compositionally biased region" description="Polar residues" evidence="7">
    <location>
        <begin position="1"/>
        <end position="10"/>
    </location>
</feature>
<dbReference type="PROSITE" id="PS50870">
    <property type="entry name" value="AH"/>
    <property type="match status" value="1"/>
</dbReference>
<dbReference type="SMART" id="SM01015">
    <property type="entry name" value="Arfaptin"/>
    <property type="match status" value="1"/>
</dbReference>
<evidence type="ECO:0000256" key="5">
    <source>
        <dbReference type="ARBA" id="ARBA00023136"/>
    </source>
</evidence>
<dbReference type="GO" id="GO:0032588">
    <property type="term" value="C:trans-Golgi network membrane"/>
    <property type="evidence" value="ECO:0007669"/>
    <property type="project" value="UniProtKB-ARBA"/>
</dbReference>
<dbReference type="RefSeq" id="XP_036358834.1">
    <property type="nucleotide sequence ID" value="XM_036502941.1"/>
</dbReference>
<feature type="compositionally biased region" description="Polar residues" evidence="7">
    <location>
        <begin position="34"/>
        <end position="47"/>
    </location>
</feature>
<protein>
    <submittedName>
        <fullName evidence="10">Arfaptin-2 isoform X1</fullName>
    </submittedName>
</protein>
<evidence type="ECO:0000313" key="10">
    <source>
        <dbReference type="RefSeq" id="XP_036358834.1"/>
    </source>
</evidence>
<evidence type="ECO:0000259" key="8">
    <source>
        <dbReference type="PROSITE" id="PS50870"/>
    </source>
</evidence>
<feature type="compositionally biased region" description="Low complexity" evidence="7">
    <location>
        <begin position="52"/>
        <end position="61"/>
    </location>
</feature>
<dbReference type="PANTHER" id="PTHR12141:SF5">
    <property type="entry name" value="ARFAPTIN"/>
    <property type="match status" value="1"/>
</dbReference>
<evidence type="ECO:0000256" key="7">
    <source>
        <dbReference type="SAM" id="MobiDB-lite"/>
    </source>
</evidence>
<evidence type="ECO:0000256" key="1">
    <source>
        <dbReference type="ARBA" id="ARBA00004394"/>
    </source>
</evidence>
<accession>A0A7E6EU21</accession>
<dbReference type="Pfam" id="PF06456">
    <property type="entry name" value="Arfaptin"/>
    <property type="match status" value="1"/>
</dbReference>
<feature type="compositionally biased region" description="Polar residues" evidence="7">
    <location>
        <begin position="62"/>
        <end position="73"/>
    </location>
</feature>
<keyword evidence="6" id="KW-0175">Coiled coil</keyword>
<evidence type="ECO:0000256" key="6">
    <source>
        <dbReference type="SAM" id="Coils"/>
    </source>
</evidence>
<dbReference type="GO" id="GO:0006886">
    <property type="term" value="P:intracellular protein transport"/>
    <property type="evidence" value="ECO:0007669"/>
    <property type="project" value="TreeGrafter"/>
</dbReference>
<dbReference type="InterPro" id="IPR027267">
    <property type="entry name" value="AH/BAR_dom_sf"/>
</dbReference>
<feature type="domain" description="AH" evidence="8">
    <location>
        <begin position="173"/>
        <end position="373"/>
    </location>
</feature>
<dbReference type="GO" id="GO:0070273">
    <property type="term" value="F:phosphatidylinositol-4-phosphate binding"/>
    <property type="evidence" value="ECO:0007669"/>
    <property type="project" value="UniProtKB-ARBA"/>
</dbReference>
<evidence type="ECO:0000313" key="9">
    <source>
        <dbReference type="Proteomes" id="UP000515154"/>
    </source>
</evidence>
<dbReference type="GO" id="GO:0034315">
    <property type="term" value="P:regulation of Arp2/3 complex-mediated actin nucleation"/>
    <property type="evidence" value="ECO:0007669"/>
    <property type="project" value="TreeGrafter"/>
</dbReference>
<evidence type="ECO:0000256" key="3">
    <source>
        <dbReference type="ARBA" id="ARBA00022553"/>
    </source>
</evidence>
<comment type="subcellular location">
    <subcellularLocation>
        <location evidence="1">Golgi apparatus membrane</location>
    </subcellularLocation>
    <subcellularLocation>
        <location evidence="2">Golgi apparatus</location>
        <location evidence="2">trans-Golgi network</location>
    </subcellularLocation>
</comment>
<gene>
    <name evidence="10" type="primary">LOC115211598</name>
</gene>
<dbReference type="FunFam" id="1.20.1270.60:FF:000003">
    <property type="entry name" value="arfaptin-2 isoform X1"/>
    <property type="match status" value="1"/>
</dbReference>
<dbReference type="Gene3D" id="1.20.1270.60">
    <property type="entry name" value="Arfaptin homology (AH) domain/BAR domain"/>
    <property type="match status" value="1"/>
</dbReference>
<proteinExistence type="predicted"/>
<name>A0A7E6EU21_9MOLL</name>
<keyword evidence="3" id="KW-0597">Phosphoprotein</keyword>
<dbReference type="AlphaFoldDB" id="A0A7E6EU21"/>
<dbReference type="InterPro" id="IPR010504">
    <property type="entry name" value="AH_dom"/>
</dbReference>
<dbReference type="GO" id="GO:0019904">
    <property type="term" value="F:protein domain specific binding"/>
    <property type="evidence" value="ECO:0007669"/>
    <property type="project" value="InterPro"/>
</dbReference>
<dbReference type="GO" id="GO:0005829">
    <property type="term" value="C:cytosol"/>
    <property type="evidence" value="ECO:0007669"/>
    <property type="project" value="UniProtKB-ARBA"/>
</dbReference>
<dbReference type="Proteomes" id="UP000515154">
    <property type="component" value="Linkage group LG5"/>
</dbReference>
<evidence type="ECO:0000256" key="4">
    <source>
        <dbReference type="ARBA" id="ARBA00023034"/>
    </source>
</evidence>
<keyword evidence="5" id="KW-0472">Membrane</keyword>